<sequence length="97" mass="10876">MVKIALLPDDTTIRACYLNGRLPERYMEDFSLTGIVVDRFEEACVLLADRGYQLREEEGGLEISLGTCQQLPALMSILTAHQIHCEISDIADTIYQA</sequence>
<dbReference type="OrthoDB" id="5432545at2"/>
<dbReference type="STRING" id="1121416.SAMN02745220_02293"/>
<dbReference type="Proteomes" id="UP000184603">
    <property type="component" value="Unassembled WGS sequence"/>
</dbReference>
<accession>A0A1M7Y706</accession>
<dbReference type="AlphaFoldDB" id="A0A1M7Y706"/>
<proteinExistence type="predicted"/>
<reference evidence="1 2" key="1">
    <citation type="submission" date="2016-12" db="EMBL/GenBank/DDBJ databases">
        <authorList>
            <person name="Song W.-J."/>
            <person name="Kurnit D.M."/>
        </authorList>
    </citation>
    <scope>NUCLEOTIDE SEQUENCE [LARGE SCALE GENOMIC DNA]</scope>
    <source>
        <strain evidence="1 2">DSM 18488</strain>
    </source>
</reference>
<dbReference type="RefSeq" id="WP_073613593.1">
    <property type="nucleotide sequence ID" value="NZ_FRFE01000010.1"/>
</dbReference>
<name>A0A1M7Y706_9BACT</name>
<dbReference type="EMBL" id="FRFE01000010">
    <property type="protein sequence ID" value="SHO48427.1"/>
    <property type="molecule type" value="Genomic_DNA"/>
</dbReference>
<evidence type="ECO:0000313" key="1">
    <source>
        <dbReference type="EMBL" id="SHO48427.1"/>
    </source>
</evidence>
<organism evidence="1 2">
    <name type="scientific">Desulfopila aestuarii DSM 18488</name>
    <dbReference type="NCBI Taxonomy" id="1121416"/>
    <lineage>
        <taxon>Bacteria</taxon>
        <taxon>Pseudomonadati</taxon>
        <taxon>Thermodesulfobacteriota</taxon>
        <taxon>Desulfobulbia</taxon>
        <taxon>Desulfobulbales</taxon>
        <taxon>Desulfocapsaceae</taxon>
        <taxon>Desulfopila</taxon>
    </lineage>
</organism>
<evidence type="ECO:0000313" key="2">
    <source>
        <dbReference type="Proteomes" id="UP000184603"/>
    </source>
</evidence>
<gene>
    <name evidence="1" type="ORF">SAMN02745220_02293</name>
</gene>
<keyword evidence="2" id="KW-1185">Reference proteome</keyword>
<protein>
    <submittedName>
        <fullName evidence="1">Uncharacterized protein</fullName>
    </submittedName>
</protein>